<protein>
    <submittedName>
        <fullName evidence="4">Uncharacterized protein</fullName>
    </submittedName>
</protein>
<accession>A0A4Q4PW59</accession>
<sequence length="704" mass="79329">MMNLSSKSASQQQKQIVLRNTLDRCSTHDYETTWRQIRKAGNTSLYAQMPEYIEWAKGSGPETLILVGKLGYGKSVILANMVDDLNLRADPEVSGLAYFFCRHDLPESLAARTVIGALIRQIISLFPQRLVETEAIGTDDYSRLINLMHRVVPPRHRMYIVLDGLDLCSSSERKKITEQLELMRTQFDIRTCLSRRLELEANLQSFVIEFPRAKTVRLPDNTPDIEAFITAQLEAAVLNESLRVGDPDIIDEIKDALSQGSEHIFLWAALQIQSLCAMQTDHDIREALVDLPRDLFEIYDKILQQAKAPGRSLQSNTFKLIIAARRPLTAHEMREALSVTPGDTAWDPSKVLNSVHPTLATCGCLITVDEEEQTIRTIHLSVNQFLLQESSKSPTISEWVHFTMDDAKEMISSIIVTYLGYGIFGNEVAVRLPTLDVGSAPSHIIKSMTNSNKVVQAIILKRVRSKRKPDFNVPKTLSNRVKRHVLPNMDDLYFQHYAKSHVLTHLAELPVMQFPISNNLLRLIKQGKVRNESPDHLIGQLWIMLQPPGDLDIAGYFGHVTPESAIDVLGASFCKLFDRAIELGRVGAVRYLLDTYRPAFSNWYLTMHGTGNPIHPVVKTFCCLKWLREPYRDELLETFIGPTPLSYAIAKSQDAVAQRLMNDNLIDVNERAGAKDLGLWGKPIGIAMEQKNVTVLKSLLLTTV</sequence>
<feature type="domain" description="GPI inositol-deacylase winged helix" evidence="2">
    <location>
        <begin position="309"/>
        <end position="393"/>
    </location>
</feature>
<keyword evidence="1" id="KW-0677">Repeat</keyword>
<feature type="domain" description="Nephrocystin 3-like N-terminal" evidence="3">
    <location>
        <begin position="48"/>
        <end position="192"/>
    </location>
</feature>
<evidence type="ECO:0000313" key="4">
    <source>
        <dbReference type="EMBL" id="RYO22020.1"/>
    </source>
</evidence>
<dbReference type="OrthoDB" id="7464126at2759"/>
<evidence type="ECO:0000313" key="5">
    <source>
        <dbReference type="Proteomes" id="UP000293823"/>
    </source>
</evidence>
<dbReference type="Pfam" id="PF24883">
    <property type="entry name" value="NPHP3_N"/>
    <property type="match status" value="1"/>
</dbReference>
<dbReference type="Proteomes" id="UP000293823">
    <property type="component" value="Unassembled WGS sequence"/>
</dbReference>
<dbReference type="EMBL" id="PEJP01000139">
    <property type="protein sequence ID" value="RYO22020.1"/>
    <property type="molecule type" value="Genomic_DNA"/>
</dbReference>
<dbReference type="Gene3D" id="3.40.50.300">
    <property type="entry name" value="P-loop containing nucleotide triphosphate hydrolases"/>
    <property type="match status" value="1"/>
</dbReference>
<reference evidence="5" key="1">
    <citation type="journal article" date="2019" name="bioRxiv">
        <title>Genomics, evolutionary history and diagnostics of the Alternaria alternata species group including apple and Asian pear pathotypes.</title>
        <authorList>
            <person name="Armitage A.D."/>
            <person name="Cockerton H.M."/>
            <person name="Sreenivasaprasad S."/>
            <person name="Woodhall J.W."/>
            <person name="Lane C.R."/>
            <person name="Harrison R.J."/>
            <person name="Clarkson J.P."/>
        </authorList>
    </citation>
    <scope>NUCLEOTIDE SEQUENCE [LARGE SCALE GENOMIC DNA]</scope>
    <source>
        <strain evidence="5">RGR 97.0016</strain>
    </source>
</reference>
<dbReference type="SUPFAM" id="SSF52540">
    <property type="entry name" value="P-loop containing nucleoside triphosphate hydrolases"/>
    <property type="match status" value="1"/>
</dbReference>
<dbReference type="Pfam" id="PF22939">
    <property type="entry name" value="WHD_GPIID"/>
    <property type="match status" value="1"/>
</dbReference>
<evidence type="ECO:0000259" key="2">
    <source>
        <dbReference type="Pfam" id="PF22939"/>
    </source>
</evidence>
<evidence type="ECO:0000256" key="1">
    <source>
        <dbReference type="ARBA" id="ARBA00022737"/>
    </source>
</evidence>
<keyword evidence="5" id="KW-1185">Reference proteome</keyword>
<organism evidence="4 5">
    <name type="scientific">Alternaria arborescens</name>
    <dbReference type="NCBI Taxonomy" id="156630"/>
    <lineage>
        <taxon>Eukaryota</taxon>
        <taxon>Fungi</taxon>
        <taxon>Dikarya</taxon>
        <taxon>Ascomycota</taxon>
        <taxon>Pezizomycotina</taxon>
        <taxon>Dothideomycetes</taxon>
        <taxon>Pleosporomycetidae</taxon>
        <taxon>Pleosporales</taxon>
        <taxon>Pleosporineae</taxon>
        <taxon>Pleosporaceae</taxon>
        <taxon>Alternaria</taxon>
        <taxon>Alternaria sect. Alternaria</taxon>
    </lineage>
</organism>
<gene>
    <name evidence="4" type="ORF">AA0113_g12775</name>
</gene>
<comment type="caution">
    <text evidence="4">The sequence shown here is derived from an EMBL/GenBank/DDBJ whole genome shotgun (WGS) entry which is preliminary data.</text>
</comment>
<proteinExistence type="predicted"/>
<name>A0A4Q4PW59_9PLEO</name>
<dbReference type="InterPro" id="IPR054471">
    <property type="entry name" value="GPIID_WHD"/>
</dbReference>
<dbReference type="PANTHER" id="PTHR10039">
    <property type="entry name" value="AMELOGENIN"/>
    <property type="match status" value="1"/>
</dbReference>
<evidence type="ECO:0000259" key="3">
    <source>
        <dbReference type="Pfam" id="PF24883"/>
    </source>
</evidence>
<dbReference type="InterPro" id="IPR056884">
    <property type="entry name" value="NPHP3-like_N"/>
</dbReference>
<dbReference type="AlphaFoldDB" id="A0A4Q4PW59"/>
<dbReference type="InterPro" id="IPR027417">
    <property type="entry name" value="P-loop_NTPase"/>
</dbReference>
<dbReference type="PANTHER" id="PTHR10039:SF10">
    <property type="entry name" value="NACHT DOMAIN-CONTAINING PROTEIN"/>
    <property type="match status" value="1"/>
</dbReference>